<name>A0ACC0F811_9ERIC</name>
<comment type="caution">
    <text evidence="1">The sequence shown here is derived from an EMBL/GenBank/DDBJ whole genome shotgun (WGS) entry which is preliminary data.</text>
</comment>
<reference evidence="1 2" key="1">
    <citation type="journal article" date="2022" name="Plant J.">
        <title>Chromosome-level genome of Camellia lanceoleosa provides a valuable resource for understanding genome evolution and self-incompatibility.</title>
        <authorList>
            <person name="Gong W."/>
            <person name="Xiao S."/>
            <person name="Wang L."/>
            <person name="Liao Z."/>
            <person name="Chang Y."/>
            <person name="Mo W."/>
            <person name="Hu G."/>
            <person name="Li W."/>
            <person name="Zhao G."/>
            <person name="Zhu H."/>
            <person name="Hu X."/>
            <person name="Ji K."/>
            <person name="Xiang X."/>
            <person name="Song Q."/>
            <person name="Yuan D."/>
            <person name="Jin S."/>
            <person name="Zhang L."/>
        </authorList>
    </citation>
    <scope>NUCLEOTIDE SEQUENCE [LARGE SCALE GENOMIC DNA]</scope>
    <source>
        <strain evidence="1">SQ_2022a</strain>
    </source>
</reference>
<proteinExistence type="predicted"/>
<evidence type="ECO:0000313" key="2">
    <source>
        <dbReference type="Proteomes" id="UP001060215"/>
    </source>
</evidence>
<organism evidence="1 2">
    <name type="scientific">Camellia lanceoleosa</name>
    <dbReference type="NCBI Taxonomy" id="1840588"/>
    <lineage>
        <taxon>Eukaryota</taxon>
        <taxon>Viridiplantae</taxon>
        <taxon>Streptophyta</taxon>
        <taxon>Embryophyta</taxon>
        <taxon>Tracheophyta</taxon>
        <taxon>Spermatophyta</taxon>
        <taxon>Magnoliopsida</taxon>
        <taxon>eudicotyledons</taxon>
        <taxon>Gunneridae</taxon>
        <taxon>Pentapetalae</taxon>
        <taxon>asterids</taxon>
        <taxon>Ericales</taxon>
        <taxon>Theaceae</taxon>
        <taxon>Camellia</taxon>
    </lineage>
</organism>
<protein>
    <submittedName>
        <fullName evidence="1">Uncharacterized protein</fullName>
    </submittedName>
</protein>
<keyword evidence="2" id="KW-1185">Reference proteome</keyword>
<sequence length="31" mass="3623">MTHHIKSFVASPPPPPRPTKRRPITWMLIET</sequence>
<evidence type="ECO:0000313" key="1">
    <source>
        <dbReference type="EMBL" id="KAI7984785.1"/>
    </source>
</evidence>
<gene>
    <name evidence="1" type="ORF">LOK49_LG14G01014</name>
</gene>
<dbReference type="Proteomes" id="UP001060215">
    <property type="component" value="Chromosome 15"/>
</dbReference>
<dbReference type="EMBL" id="CM045772">
    <property type="protein sequence ID" value="KAI7984785.1"/>
    <property type="molecule type" value="Genomic_DNA"/>
</dbReference>
<accession>A0ACC0F811</accession>